<dbReference type="GO" id="GO:0005506">
    <property type="term" value="F:iron ion binding"/>
    <property type="evidence" value="ECO:0007669"/>
    <property type="project" value="InterPro"/>
</dbReference>
<feature type="non-terminal residue" evidence="7">
    <location>
        <position position="530"/>
    </location>
</feature>
<evidence type="ECO:0000256" key="3">
    <source>
        <dbReference type="ARBA" id="ARBA00023002"/>
    </source>
</evidence>
<accession>A0A3E2H1C4</accession>
<keyword evidence="3" id="KW-0560">Oxidoreductase</keyword>
<proteinExistence type="inferred from homology"/>
<dbReference type="GO" id="GO:0016705">
    <property type="term" value="F:oxidoreductase activity, acting on paired donors, with incorporation or reduction of molecular oxygen"/>
    <property type="evidence" value="ECO:0007669"/>
    <property type="project" value="InterPro"/>
</dbReference>
<evidence type="ECO:0000256" key="2">
    <source>
        <dbReference type="ARBA" id="ARBA00022723"/>
    </source>
</evidence>
<dbReference type="SUPFAM" id="SSF48264">
    <property type="entry name" value="Cytochrome P450"/>
    <property type="match status" value="1"/>
</dbReference>
<comment type="cofactor">
    <cofactor evidence="5">
        <name>heme</name>
        <dbReference type="ChEBI" id="CHEBI:30413"/>
    </cofactor>
</comment>
<dbReference type="PRINTS" id="PR00385">
    <property type="entry name" value="P450"/>
</dbReference>
<dbReference type="Pfam" id="PF00067">
    <property type="entry name" value="p450"/>
    <property type="match status" value="1"/>
</dbReference>
<gene>
    <name evidence="7" type="ORF">B7463_g9141</name>
</gene>
<dbReference type="AlphaFoldDB" id="A0A3E2H1C4"/>
<dbReference type="InterPro" id="IPR002401">
    <property type="entry name" value="Cyt_P450_E_grp-I"/>
</dbReference>
<dbReference type="GO" id="GO:0004497">
    <property type="term" value="F:monooxygenase activity"/>
    <property type="evidence" value="ECO:0007669"/>
    <property type="project" value="InterPro"/>
</dbReference>
<protein>
    <submittedName>
        <fullName evidence="7">Uncharacterized protein</fullName>
    </submittedName>
</protein>
<dbReference type="OrthoDB" id="1055148at2759"/>
<feature type="binding site" description="axial binding residue" evidence="5">
    <location>
        <position position="450"/>
    </location>
    <ligand>
        <name>heme</name>
        <dbReference type="ChEBI" id="CHEBI:30413"/>
    </ligand>
    <ligandPart>
        <name>Fe</name>
        <dbReference type="ChEBI" id="CHEBI:18248"/>
    </ligandPart>
</feature>
<dbReference type="Gene3D" id="1.10.630.10">
    <property type="entry name" value="Cytochrome P450"/>
    <property type="match status" value="1"/>
</dbReference>
<comment type="caution">
    <text evidence="7">The sequence shown here is derived from an EMBL/GenBank/DDBJ whole genome shotgun (WGS) entry which is preliminary data.</text>
</comment>
<dbReference type="GO" id="GO:0020037">
    <property type="term" value="F:heme binding"/>
    <property type="evidence" value="ECO:0007669"/>
    <property type="project" value="InterPro"/>
</dbReference>
<dbReference type="InterPro" id="IPR001128">
    <property type="entry name" value="Cyt_P450"/>
</dbReference>
<evidence type="ECO:0000256" key="5">
    <source>
        <dbReference type="PIRSR" id="PIRSR602401-1"/>
    </source>
</evidence>
<feature type="non-terminal residue" evidence="7">
    <location>
        <position position="1"/>
    </location>
</feature>
<keyword evidence="6" id="KW-0472">Membrane</keyword>
<dbReference type="InterPro" id="IPR036396">
    <property type="entry name" value="Cyt_P450_sf"/>
</dbReference>
<reference evidence="7 8" key="1">
    <citation type="submission" date="2018-05" db="EMBL/GenBank/DDBJ databases">
        <title>Draft genome sequence of Scytalidium lignicola DSM 105466, a ubiquitous saprotrophic fungus.</title>
        <authorList>
            <person name="Buettner E."/>
            <person name="Gebauer A.M."/>
            <person name="Hofrichter M."/>
            <person name="Liers C."/>
            <person name="Kellner H."/>
        </authorList>
    </citation>
    <scope>NUCLEOTIDE SEQUENCE [LARGE SCALE GENOMIC DNA]</scope>
    <source>
        <strain evidence="7 8">DSM 105466</strain>
    </source>
</reference>
<dbReference type="Proteomes" id="UP000258309">
    <property type="component" value="Unassembled WGS sequence"/>
</dbReference>
<dbReference type="PRINTS" id="PR00463">
    <property type="entry name" value="EP450I"/>
</dbReference>
<dbReference type="OMA" id="TRMCAGA"/>
<keyword evidence="2 5" id="KW-0479">Metal-binding</keyword>
<name>A0A3E2H1C4_SCYLI</name>
<evidence type="ECO:0000256" key="6">
    <source>
        <dbReference type="SAM" id="Phobius"/>
    </source>
</evidence>
<evidence type="ECO:0000256" key="4">
    <source>
        <dbReference type="ARBA" id="ARBA00023004"/>
    </source>
</evidence>
<keyword evidence="6" id="KW-0812">Transmembrane</keyword>
<keyword evidence="5" id="KW-0349">Heme</keyword>
<keyword evidence="8" id="KW-1185">Reference proteome</keyword>
<comment type="similarity">
    <text evidence="1">Belongs to the cytochrome P450 family.</text>
</comment>
<dbReference type="InterPro" id="IPR050364">
    <property type="entry name" value="Cytochrome_P450_fung"/>
</dbReference>
<dbReference type="PANTHER" id="PTHR46300:SF9">
    <property type="entry name" value="P450, PUTATIVE-RELATED"/>
    <property type="match status" value="1"/>
</dbReference>
<evidence type="ECO:0000313" key="8">
    <source>
        <dbReference type="Proteomes" id="UP000258309"/>
    </source>
</evidence>
<evidence type="ECO:0000313" key="7">
    <source>
        <dbReference type="EMBL" id="RFU27190.1"/>
    </source>
</evidence>
<dbReference type="EMBL" id="NCSJ02000218">
    <property type="protein sequence ID" value="RFU27190.1"/>
    <property type="molecule type" value="Genomic_DNA"/>
</dbReference>
<organism evidence="7 8">
    <name type="scientific">Scytalidium lignicola</name>
    <name type="common">Hyphomycete</name>
    <dbReference type="NCBI Taxonomy" id="5539"/>
    <lineage>
        <taxon>Eukaryota</taxon>
        <taxon>Fungi</taxon>
        <taxon>Dikarya</taxon>
        <taxon>Ascomycota</taxon>
        <taxon>Pezizomycotina</taxon>
        <taxon>Leotiomycetes</taxon>
        <taxon>Leotiomycetes incertae sedis</taxon>
        <taxon>Scytalidium</taxon>
    </lineage>
</organism>
<keyword evidence="6" id="KW-1133">Transmembrane helix</keyword>
<dbReference type="PANTHER" id="PTHR46300">
    <property type="entry name" value="P450, PUTATIVE (EUROFUNG)-RELATED-RELATED"/>
    <property type="match status" value="1"/>
</dbReference>
<keyword evidence="4 5" id="KW-0408">Iron</keyword>
<evidence type="ECO:0000256" key="1">
    <source>
        <dbReference type="ARBA" id="ARBA00010617"/>
    </source>
</evidence>
<sequence>MSTHLLIPAQSVITYPAVLFFIVTSIIVLAIRWSNKTDIPKIKGLPELPGVPMFGSLFLLGKYHARNCAKLAQTYGDVFQVRLGNRRFIYANSFEAVKELWIKNQSALVSRPRFWTFHDIVSETQGVFTLGTSPWNESVKRARKAAATALNRQAVQTYLPFIDLESTTSINELFQNAKHTNDIDPNGYFQRFSLNISLTLNYGLRIQGTVRDHTLNEVVQVERELGNIRGIAHNWQDYVPLLRIWPGFKSNAIKFRGRRDEYILSFLEQLKERISNGTDRPCIAGNVLKDTEAKLADNELKSICLTMVAAGLDTLPGNINMTIAYLSSPHGQEIQERLYNELIQSYPDQDPWHACLVEEKSEFMQSFIKEVLRFWSTLNLSFNRQSIKDITYKGANIPAGTPFLMNMWAANHDSQHFKSPMEFIPDRFMGISEAGAGTQHYGYGAGTRMCAGAHLANRELYAIFTRLVLAFHIRETTEAKDRPILDTIECNSVPTSMVTQPKPFKVKFIPRNPEQLEGWIKSSVEKTSYL</sequence>
<feature type="transmembrane region" description="Helical" evidence="6">
    <location>
        <begin position="12"/>
        <end position="33"/>
    </location>
</feature>
<dbReference type="STRING" id="5539.A0A3E2H1C4"/>